<protein>
    <submittedName>
        <fullName evidence="2">Uncharacterized protein</fullName>
    </submittedName>
</protein>
<name>A0A8S1ET69_9PELO</name>
<dbReference type="AlphaFoldDB" id="A0A8S1ET69"/>
<evidence type="ECO:0000256" key="1">
    <source>
        <dbReference type="SAM" id="SignalP"/>
    </source>
</evidence>
<evidence type="ECO:0000313" key="2">
    <source>
        <dbReference type="EMBL" id="CAB3402669.1"/>
    </source>
</evidence>
<dbReference type="EMBL" id="CADEPM010000003">
    <property type="protein sequence ID" value="CAB3402669.1"/>
    <property type="molecule type" value="Genomic_DNA"/>
</dbReference>
<proteinExistence type="predicted"/>
<feature type="chain" id="PRO_5036273257" evidence="1">
    <location>
        <begin position="16"/>
        <end position="128"/>
    </location>
</feature>
<evidence type="ECO:0000313" key="4">
    <source>
        <dbReference type="Proteomes" id="UP000494206"/>
    </source>
</evidence>
<reference evidence="2 4" key="1">
    <citation type="submission" date="2020-04" db="EMBL/GenBank/DDBJ databases">
        <authorList>
            <person name="Laetsch R D."/>
            <person name="Stevens L."/>
            <person name="Kumar S."/>
            <person name="Blaxter L. M."/>
        </authorList>
    </citation>
    <scope>NUCLEOTIDE SEQUENCE [LARGE SCALE GENOMIC DNA]</scope>
</reference>
<keyword evidence="4" id="KW-1185">Reference proteome</keyword>
<dbReference type="OrthoDB" id="5853322at2759"/>
<comment type="caution">
    <text evidence="2">The sequence shown here is derived from an EMBL/GenBank/DDBJ whole genome shotgun (WGS) entry which is preliminary data.</text>
</comment>
<evidence type="ECO:0000313" key="3">
    <source>
        <dbReference type="EMBL" id="CAB3402743.1"/>
    </source>
</evidence>
<dbReference type="Proteomes" id="UP000494206">
    <property type="component" value="Unassembled WGS sequence"/>
</dbReference>
<sequence length="128" mass="14565">MLLVSLVSLFSFGFALPISRRSENQFVHDLLDLGSSQVSSQLVPIELIRSVEKRISVDPMSIPRLIKEPPLKKRSDAVYPSAAKQPVPLIRIREPPLKRSQTFFENVANSQEYPISRIRAPHPIYFLL</sequence>
<gene>
    <name evidence="2" type="ORF">CBOVIS_LOCUS5258</name>
    <name evidence="3" type="ORF">CBOVIS_LOCUS5320</name>
</gene>
<organism evidence="2 4">
    <name type="scientific">Caenorhabditis bovis</name>
    <dbReference type="NCBI Taxonomy" id="2654633"/>
    <lineage>
        <taxon>Eukaryota</taxon>
        <taxon>Metazoa</taxon>
        <taxon>Ecdysozoa</taxon>
        <taxon>Nematoda</taxon>
        <taxon>Chromadorea</taxon>
        <taxon>Rhabditida</taxon>
        <taxon>Rhabditina</taxon>
        <taxon>Rhabditomorpha</taxon>
        <taxon>Rhabditoidea</taxon>
        <taxon>Rhabditidae</taxon>
        <taxon>Peloderinae</taxon>
        <taxon>Caenorhabditis</taxon>
    </lineage>
</organism>
<feature type="signal peptide" evidence="1">
    <location>
        <begin position="1"/>
        <end position="15"/>
    </location>
</feature>
<keyword evidence="1" id="KW-0732">Signal</keyword>
<accession>A0A8S1ET69</accession>
<dbReference type="EMBL" id="CADEPM010000003">
    <property type="protein sequence ID" value="CAB3402743.1"/>
    <property type="molecule type" value="Genomic_DNA"/>
</dbReference>